<sequence>MVDQPHSPIITFREVTKKFGDVTVLERLNLEVAPNENLTLIGPSGSGKSTILRILMTLENVQAGAVTVDGEALWVDHGPDKLSEQAAAAQTRAIRRKVGMVFQSFNLFPHMSALRNIAEAPIRVLRLSKDEAYDRAIELLNLVGLADKQNSFPIQLSGGQQQRVAIARALAMRPKILLFDEVTSALDPETVGEVLSVIRALAREHQFTTLMVTHHMGLAREISDRVCFLEGGRIIEQGSPAQIFESPANNRTKAFLRAILEA</sequence>
<dbReference type="InterPro" id="IPR017871">
    <property type="entry name" value="ABC_transporter-like_CS"/>
</dbReference>
<dbReference type="RefSeq" id="WP_106665860.1">
    <property type="nucleotide sequence ID" value="NZ_PGGM01000010.1"/>
</dbReference>
<keyword evidence="4" id="KW-1003">Cell membrane</keyword>
<comment type="subcellular location">
    <subcellularLocation>
        <location evidence="1">Cell membrane</location>
        <topology evidence="1">Peripheral membrane protein</topology>
    </subcellularLocation>
</comment>
<dbReference type="SUPFAM" id="SSF52540">
    <property type="entry name" value="P-loop containing nucleoside triphosphate hydrolases"/>
    <property type="match status" value="1"/>
</dbReference>
<comment type="caution">
    <text evidence="10">The sequence shown here is derived from an EMBL/GenBank/DDBJ whole genome shotgun (WGS) entry which is preliminary data.</text>
</comment>
<accession>A0A2P7B6V4</accession>
<evidence type="ECO:0000256" key="8">
    <source>
        <dbReference type="ARBA" id="ARBA00023136"/>
    </source>
</evidence>
<dbReference type="InterPro" id="IPR027417">
    <property type="entry name" value="P-loop_NTPase"/>
</dbReference>
<dbReference type="EMBL" id="PGGM01000010">
    <property type="protein sequence ID" value="PSH62192.1"/>
    <property type="molecule type" value="Genomic_DNA"/>
</dbReference>
<keyword evidence="11" id="KW-1185">Reference proteome</keyword>
<dbReference type="InterPro" id="IPR003593">
    <property type="entry name" value="AAA+_ATPase"/>
</dbReference>
<evidence type="ECO:0000256" key="2">
    <source>
        <dbReference type="ARBA" id="ARBA00005417"/>
    </source>
</evidence>
<dbReference type="AlphaFoldDB" id="A0A2P7B6V4"/>
<dbReference type="PROSITE" id="PS00211">
    <property type="entry name" value="ABC_TRANSPORTER_1"/>
    <property type="match status" value="1"/>
</dbReference>
<evidence type="ECO:0000256" key="5">
    <source>
        <dbReference type="ARBA" id="ARBA00022741"/>
    </source>
</evidence>
<dbReference type="PANTHER" id="PTHR43166:SF9">
    <property type="entry name" value="GLUTAMATE_ASPARTATE IMPORT ATP-BINDING PROTEIN GLTL"/>
    <property type="match status" value="1"/>
</dbReference>
<dbReference type="InterPro" id="IPR030679">
    <property type="entry name" value="ABC_ATPase_HisP-typ"/>
</dbReference>
<dbReference type="PANTHER" id="PTHR43166">
    <property type="entry name" value="AMINO ACID IMPORT ATP-BINDING PROTEIN"/>
    <property type="match status" value="1"/>
</dbReference>
<evidence type="ECO:0000256" key="1">
    <source>
        <dbReference type="ARBA" id="ARBA00004202"/>
    </source>
</evidence>
<dbReference type="Pfam" id="PF00005">
    <property type="entry name" value="ABC_tran"/>
    <property type="match status" value="1"/>
</dbReference>
<evidence type="ECO:0000256" key="7">
    <source>
        <dbReference type="ARBA" id="ARBA00022970"/>
    </source>
</evidence>
<keyword evidence="7" id="KW-0029">Amino-acid transport</keyword>
<organism evidence="10 11">
    <name type="scientific">Phyllobacterium sophorae</name>
    <dbReference type="NCBI Taxonomy" id="1520277"/>
    <lineage>
        <taxon>Bacteria</taxon>
        <taxon>Pseudomonadati</taxon>
        <taxon>Pseudomonadota</taxon>
        <taxon>Alphaproteobacteria</taxon>
        <taxon>Hyphomicrobiales</taxon>
        <taxon>Phyllobacteriaceae</taxon>
        <taxon>Phyllobacterium</taxon>
    </lineage>
</organism>
<dbReference type="InterPro" id="IPR014343">
    <property type="entry name" value="Ectoine_EhuA"/>
</dbReference>
<keyword evidence="6 10" id="KW-0067">ATP-binding</keyword>
<gene>
    <name evidence="10" type="primary">ehuA</name>
    <name evidence="10" type="ORF">CU103_20385</name>
</gene>
<dbReference type="Proteomes" id="UP000241764">
    <property type="component" value="Unassembled WGS sequence"/>
</dbReference>
<proteinExistence type="inferred from homology"/>
<dbReference type="GO" id="GO:0016887">
    <property type="term" value="F:ATP hydrolysis activity"/>
    <property type="evidence" value="ECO:0007669"/>
    <property type="project" value="InterPro"/>
</dbReference>
<dbReference type="OrthoDB" id="9802264at2"/>
<evidence type="ECO:0000256" key="6">
    <source>
        <dbReference type="ARBA" id="ARBA00022840"/>
    </source>
</evidence>
<evidence type="ECO:0000313" key="10">
    <source>
        <dbReference type="EMBL" id="PSH62192.1"/>
    </source>
</evidence>
<dbReference type="PIRSF" id="PIRSF039085">
    <property type="entry name" value="ABC_ATPase_HisP"/>
    <property type="match status" value="1"/>
</dbReference>
<dbReference type="NCBIfam" id="TIGR03005">
    <property type="entry name" value="ectoine_ehuA"/>
    <property type="match status" value="1"/>
</dbReference>
<keyword evidence="5" id="KW-0547">Nucleotide-binding</keyword>
<reference evidence="11" key="1">
    <citation type="submission" date="2017-11" db="EMBL/GenBank/DDBJ databases">
        <authorList>
            <person name="Kuznetsova I."/>
            <person name="Sazanova A."/>
            <person name="Chirak E."/>
            <person name="Safronova V."/>
            <person name="Willems A."/>
        </authorList>
    </citation>
    <scope>NUCLEOTIDE SEQUENCE [LARGE SCALE GENOMIC DNA]</scope>
    <source>
        <strain evidence="11">CCBAU 03422</strain>
    </source>
</reference>
<keyword evidence="8" id="KW-0472">Membrane</keyword>
<comment type="similarity">
    <text evidence="2">Belongs to the ABC transporter superfamily.</text>
</comment>
<protein>
    <submittedName>
        <fullName evidence="10">Ectoine/hydroxyectoine ABC transporter ATP-binding protein EhuA</fullName>
    </submittedName>
</protein>
<dbReference type="SMART" id="SM00382">
    <property type="entry name" value="AAA"/>
    <property type="match status" value="1"/>
</dbReference>
<dbReference type="Gene3D" id="3.40.50.300">
    <property type="entry name" value="P-loop containing nucleotide triphosphate hydrolases"/>
    <property type="match status" value="1"/>
</dbReference>
<dbReference type="PROSITE" id="PS50893">
    <property type="entry name" value="ABC_TRANSPORTER_2"/>
    <property type="match status" value="1"/>
</dbReference>
<dbReference type="GO" id="GO:0005886">
    <property type="term" value="C:plasma membrane"/>
    <property type="evidence" value="ECO:0007669"/>
    <property type="project" value="UniProtKB-SubCell"/>
</dbReference>
<feature type="domain" description="ABC transporter" evidence="9">
    <location>
        <begin position="10"/>
        <end position="256"/>
    </location>
</feature>
<dbReference type="GO" id="GO:0015424">
    <property type="term" value="F:ABC-type amino acid transporter activity"/>
    <property type="evidence" value="ECO:0007669"/>
    <property type="project" value="InterPro"/>
</dbReference>
<evidence type="ECO:0000259" key="9">
    <source>
        <dbReference type="PROSITE" id="PS50893"/>
    </source>
</evidence>
<dbReference type="InterPro" id="IPR050086">
    <property type="entry name" value="MetN_ABC_transporter-like"/>
</dbReference>
<name>A0A2P7B6V4_9HYPH</name>
<keyword evidence="3" id="KW-0813">Transport</keyword>
<evidence type="ECO:0000313" key="11">
    <source>
        <dbReference type="Proteomes" id="UP000241764"/>
    </source>
</evidence>
<dbReference type="GO" id="GO:0005524">
    <property type="term" value="F:ATP binding"/>
    <property type="evidence" value="ECO:0007669"/>
    <property type="project" value="UniProtKB-KW"/>
</dbReference>
<dbReference type="InterPro" id="IPR003439">
    <property type="entry name" value="ABC_transporter-like_ATP-bd"/>
</dbReference>
<evidence type="ECO:0000256" key="4">
    <source>
        <dbReference type="ARBA" id="ARBA00022475"/>
    </source>
</evidence>
<evidence type="ECO:0000256" key="3">
    <source>
        <dbReference type="ARBA" id="ARBA00022448"/>
    </source>
</evidence>